<evidence type="ECO:0000313" key="2">
    <source>
        <dbReference type="EMBL" id="KAL1251563.1"/>
    </source>
</evidence>
<gene>
    <name evidence="2" type="ORF">QQF64_019359</name>
</gene>
<dbReference type="EMBL" id="JAYMGO010000022">
    <property type="protein sequence ID" value="KAL1251563.1"/>
    <property type="molecule type" value="Genomic_DNA"/>
</dbReference>
<organism evidence="2 3">
    <name type="scientific">Cirrhinus molitorella</name>
    <name type="common">mud carp</name>
    <dbReference type="NCBI Taxonomy" id="172907"/>
    <lineage>
        <taxon>Eukaryota</taxon>
        <taxon>Metazoa</taxon>
        <taxon>Chordata</taxon>
        <taxon>Craniata</taxon>
        <taxon>Vertebrata</taxon>
        <taxon>Euteleostomi</taxon>
        <taxon>Actinopterygii</taxon>
        <taxon>Neopterygii</taxon>
        <taxon>Teleostei</taxon>
        <taxon>Ostariophysi</taxon>
        <taxon>Cypriniformes</taxon>
        <taxon>Cyprinidae</taxon>
        <taxon>Labeoninae</taxon>
        <taxon>Labeonini</taxon>
        <taxon>Cirrhinus</taxon>
    </lineage>
</organism>
<comment type="caution">
    <text evidence="2">The sequence shown here is derived from an EMBL/GenBank/DDBJ whole genome shotgun (WGS) entry which is preliminary data.</text>
</comment>
<dbReference type="Proteomes" id="UP001558613">
    <property type="component" value="Unassembled WGS sequence"/>
</dbReference>
<feature type="region of interest" description="Disordered" evidence="1">
    <location>
        <begin position="1"/>
        <end position="68"/>
    </location>
</feature>
<keyword evidence="3" id="KW-1185">Reference proteome</keyword>
<sequence>MHPWVGVSPGARSDPCTPGLLLRHKSSVKRREELSRFSARRPAGPLGPRRNFNQTVTSPAGAKLRNLI</sequence>
<evidence type="ECO:0000256" key="1">
    <source>
        <dbReference type="SAM" id="MobiDB-lite"/>
    </source>
</evidence>
<name>A0ABR3LF97_9TELE</name>
<proteinExistence type="predicted"/>
<protein>
    <submittedName>
        <fullName evidence="2">Uncharacterized protein</fullName>
    </submittedName>
</protein>
<reference evidence="2 3" key="1">
    <citation type="submission" date="2023-09" db="EMBL/GenBank/DDBJ databases">
        <authorList>
            <person name="Wang M."/>
        </authorList>
    </citation>
    <scope>NUCLEOTIDE SEQUENCE [LARGE SCALE GENOMIC DNA]</scope>
    <source>
        <strain evidence="2">GT-2023</strain>
        <tissue evidence="2">Liver</tissue>
    </source>
</reference>
<evidence type="ECO:0000313" key="3">
    <source>
        <dbReference type="Proteomes" id="UP001558613"/>
    </source>
</evidence>
<accession>A0ABR3LF97</accession>
<feature type="compositionally biased region" description="Low complexity" evidence="1">
    <location>
        <begin position="40"/>
        <end position="50"/>
    </location>
</feature>